<dbReference type="VEuPathDB" id="TriTrypDB:TcBrA4_0009860"/>
<keyword evidence="1" id="KW-0396">Initiation factor</keyword>
<dbReference type="VEuPathDB" id="TriTrypDB:TcCLB.504035.90"/>
<dbReference type="EMBL" id="PRFA01000028">
    <property type="protein sequence ID" value="PWU94124.1"/>
    <property type="molecule type" value="Genomic_DNA"/>
</dbReference>
<dbReference type="VEuPathDB" id="TriTrypDB:TcCLB.507991.120"/>
<dbReference type="VEuPathDB" id="TriTrypDB:TcG_05445"/>
<dbReference type="GO" id="GO:0003743">
    <property type="term" value="F:translation initiation factor activity"/>
    <property type="evidence" value="ECO:0007669"/>
    <property type="project" value="UniProtKB-KW"/>
</dbReference>
<dbReference type="VEuPathDB" id="TriTrypDB:ECC02_004070"/>
<sequence>MDTVTATKRPETQEMHDEMIKSCIQIGVLFKVDSWHSARMLHREINRLGTRKVAFHVVGMRFGELTADDIMFFGRAMKIAVCYRTPLGLSTDLDQYLEINDTWVLQTDDITEVILFLKWCAVALHKEHAPDDYGVTERSHKSYLVLMKDKSGKSSEKKTDQQKNSRHRRLLVTPNFSIQICKLLNAVSITGSCSLCPFPLLDFHCFTEFWDNRVQN</sequence>
<dbReference type="VEuPathDB" id="TriTrypDB:C3747_11g503"/>
<dbReference type="VEuPathDB" id="TriTrypDB:Tc_MARK_253"/>
<evidence type="ECO:0000313" key="2">
    <source>
        <dbReference type="Proteomes" id="UP000246121"/>
    </source>
</evidence>
<evidence type="ECO:0000313" key="1">
    <source>
        <dbReference type="EMBL" id="PWU94124.1"/>
    </source>
</evidence>
<protein>
    <submittedName>
        <fullName evidence="1">Putative translation initiation factor IF-2</fullName>
    </submittedName>
</protein>
<dbReference type="VEuPathDB" id="TriTrypDB:C4B63_28g212"/>
<name>A0A2V2VD12_TRYCR</name>
<dbReference type="AlphaFoldDB" id="A0A2V2VD12"/>
<dbReference type="Proteomes" id="UP000246121">
    <property type="component" value="Unassembled WGS sequence"/>
</dbReference>
<dbReference type="VEuPathDB" id="TriTrypDB:TcYC6_0082630"/>
<accession>A0A2V2VD12</accession>
<comment type="caution">
    <text evidence="1">The sequence shown here is derived from an EMBL/GenBank/DDBJ whole genome shotgun (WGS) entry which is preliminary data.</text>
</comment>
<dbReference type="VEuPathDB" id="TriTrypDB:TCDM_14429"/>
<gene>
    <name evidence="1" type="ORF">C4B63_28g212</name>
</gene>
<dbReference type="VEuPathDB" id="TriTrypDB:TCSYLVIO_001434"/>
<proteinExistence type="predicted"/>
<dbReference type="VEuPathDB" id="TriTrypDB:BCY84_11085"/>
<dbReference type="VEuPathDB" id="TriTrypDB:TcCL_ESM04923"/>
<organism evidence="1 2">
    <name type="scientific">Trypanosoma cruzi</name>
    <dbReference type="NCBI Taxonomy" id="5693"/>
    <lineage>
        <taxon>Eukaryota</taxon>
        <taxon>Discoba</taxon>
        <taxon>Euglenozoa</taxon>
        <taxon>Kinetoplastea</taxon>
        <taxon>Metakinetoplastina</taxon>
        <taxon>Trypanosomatida</taxon>
        <taxon>Trypanosomatidae</taxon>
        <taxon>Trypanosoma</taxon>
        <taxon>Schizotrypanum</taxon>
    </lineage>
</organism>
<reference evidence="1 2" key="1">
    <citation type="journal article" date="2018" name="Microb. Genom.">
        <title>Expanding an expanded genome: long-read sequencing of Trypanosoma cruzi.</title>
        <authorList>
            <person name="Berna L."/>
            <person name="Rodriguez M."/>
            <person name="Chiribao M.L."/>
            <person name="Parodi-Talice A."/>
            <person name="Pita S."/>
            <person name="Rijo G."/>
            <person name="Alvarez-Valin F."/>
            <person name="Robello C."/>
        </authorList>
    </citation>
    <scope>NUCLEOTIDE SEQUENCE [LARGE SCALE GENOMIC DNA]</scope>
    <source>
        <strain evidence="1 2">Dm28c</strain>
    </source>
</reference>
<keyword evidence="1" id="KW-0648">Protein biosynthesis</keyword>